<sequence length="98" mass="11400">MTSDKPSPGPKQSTLDNMYRQMLCGADGEPWGDSWWCTRAPRRYWPPLPNDAKIGIVGSDHEDPIRVTDTFFYTMEEVLRWTDERVVRRPHTPPHLDS</sequence>
<evidence type="ECO:0000313" key="2">
    <source>
        <dbReference type="Proteomes" id="UP001066276"/>
    </source>
</evidence>
<protein>
    <submittedName>
        <fullName evidence="1">Uncharacterized protein</fullName>
    </submittedName>
</protein>
<proteinExistence type="predicted"/>
<evidence type="ECO:0000313" key="1">
    <source>
        <dbReference type="EMBL" id="KAJ1104058.1"/>
    </source>
</evidence>
<gene>
    <name evidence="1" type="ORF">NDU88_001473</name>
</gene>
<comment type="caution">
    <text evidence="1">The sequence shown here is derived from an EMBL/GenBank/DDBJ whole genome shotgun (WGS) entry which is preliminary data.</text>
</comment>
<name>A0AAV7MQ05_PLEWA</name>
<dbReference type="EMBL" id="JANPWB010000013">
    <property type="protein sequence ID" value="KAJ1104058.1"/>
    <property type="molecule type" value="Genomic_DNA"/>
</dbReference>
<organism evidence="1 2">
    <name type="scientific">Pleurodeles waltl</name>
    <name type="common">Iberian ribbed newt</name>
    <dbReference type="NCBI Taxonomy" id="8319"/>
    <lineage>
        <taxon>Eukaryota</taxon>
        <taxon>Metazoa</taxon>
        <taxon>Chordata</taxon>
        <taxon>Craniata</taxon>
        <taxon>Vertebrata</taxon>
        <taxon>Euteleostomi</taxon>
        <taxon>Amphibia</taxon>
        <taxon>Batrachia</taxon>
        <taxon>Caudata</taxon>
        <taxon>Salamandroidea</taxon>
        <taxon>Salamandridae</taxon>
        <taxon>Pleurodelinae</taxon>
        <taxon>Pleurodeles</taxon>
    </lineage>
</organism>
<accession>A0AAV7MQ05</accession>
<dbReference type="AlphaFoldDB" id="A0AAV7MQ05"/>
<keyword evidence="2" id="KW-1185">Reference proteome</keyword>
<reference evidence="1" key="1">
    <citation type="journal article" date="2022" name="bioRxiv">
        <title>Sequencing and chromosome-scale assembly of the giantPleurodeles waltlgenome.</title>
        <authorList>
            <person name="Brown T."/>
            <person name="Elewa A."/>
            <person name="Iarovenko S."/>
            <person name="Subramanian E."/>
            <person name="Araus A.J."/>
            <person name="Petzold A."/>
            <person name="Susuki M."/>
            <person name="Suzuki K.-i.T."/>
            <person name="Hayashi T."/>
            <person name="Toyoda A."/>
            <person name="Oliveira C."/>
            <person name="Osipova E."/>
            <person name="Leigh N.D."/>
            <person name="Simon A."/>
            <person name="Yun M.H."/>
        </authorList>
    </citation>
    <scope>NUCLEOTIDE SEQUENCE</scope>
    <source>
        <strain evidence="1">20211129_DDA</strain>
        <tissue evidence="1">Liver</tissue>
    </source>
</reference>
<dbReference type="Proteomes" id="UP001066276">
    <property type="component" value="Chromosome 9"/>
</dbReference>